<dbReference type="SUPFAM" id="SSF56219">
    <property type="entry name" value="DNase I-like"/>
    <property type="match status" value="1"/>
</dbReference>
<dbReference type="InterPro" id="IPR036691">
    <property type="entry name" value="Endo/exonu/phosph_ase_sf"/>
</dbReference>
<reference evidence="2" key="1">
    <citation type="submission" date="2022-01" db="EMBL/GenBank/DDBJ databases">
        <authorList>
            <person name="King R."/>
        </authorList>
    </citation>
    <scope>NUCLEOTIDE SEQUENCE</scope>
</reference>
<dbReference type="InterPro" id="IPR005135">
    <property type="entry name" value="Endo/exonuclease/phosphatase"/>
</dbReference>
<sequence length="120" mass="13601">MLPECCDDHSFDDLCVTVRKNETTIIIVCVYFPPNSTIQSYQNIADIPEIIERKHKRVKFLIAGDFNLPIVSWNDDDRLLVPSDLSSPVAGALMSGMFINELQQMHFSSTNLPILKDDDD</sequence>
<keyword evidence="3" id="KW-1185">Reference proteome</keyword>
<accession>A0A9N9MHY2</accession>
<dbReference type="OrthoDB" id="6781220at2759"/>
<organism evidence="2 3">
    <name type="scientific">Ceutorhynchus assimilis</name>
    <name type="common">cabbage seed weevil</name>
    <dbReference type="NCBI Taxonomy" id="467358"/>
    <lineage>
        <taxon>Eukaryota</taxon>
        <taxon>Metazoa</taxon>
        <taxon>Ecdysozoa</taxon>
        <taxon>Arthropoda</taxon>
        <taxon>Hexapoda</taxon>
        <taxon>Insecta</taxon>
        <taxon>Pterygota</taxon>
        <taxon>Neoptera</taxon>
        <taxon>Endopterygota</taxon>
        <taxon>Coleoptera</taxon>
        <taxon>Polyphaga</taxon>
        <taxon>Cucujiformia</taxon>
        <taxon>Curculionidae</taxon>
        <taxon>Ceutorhynchinae</taxon>
        <taxon>Ceutorhynchus</taxon>
    </lineage>
</organism>
<evidence type="ECO:0000259" key="1">
    <source>
        <dbReference type="Pfam" id="PF14529"/>
    </source>
</evidence>
<dbReference type="Proteomes" id="UP001152799">
    <property type="component" value="Chromosome 11"/>
</dbReference>
<evidence type="ECO:0000313" key="3">
    <source>
        <dbReference type="Proteomes" id="UP001152799"/>
    </source>
</evidence>
<name>A0A9N9MHY2_9CUCU</name>
<dbReference type="GO" id="GO:0003824">
    <property type="term" value="F:catalytic activity"/>
    <property type="evidence" value="ECO:0007669"/>
    <property type="project" value="InterPro"/>
</dbReference>
<evidence type="ECO:0000313" key="2">
    <source>
        <dbReference type="EMBL" id="CAG9762530.1"/>
    </source>
</evidence>
<dbReference type="AlphaFoldDB" id="A0A9N9MHY2"/>
<dbReference type="EMBL" id="OU892287">
    <property type="protein sequence ID" value="CAG9762530.1"/>
    <property type="molecule type" value="Genomic_DNA"/>
</dbReference>
<dbReference type="Gene3D" id="3.60.10.10">
    <property type="entry name" value="Endonuclease/exonuclease/phosphatase"/>
    <property type="match status" value="1"/>
</dbReference>
<proteinExistence type="predicted"/>
<feature type="domain" description="Endonuclease/exonuclease/phosphatase" evidence="1">
    <location>
        <begin position="25"/>
        <end position="77"/>
    </location>
</feature>
<protein>
    <recommendedName>
        <fullName evidence="1">Endonuclease/exonuclease/phosphatase domain-containing protein</fullName>
    </recommendedName>
</protein>
<dbReference type="Pfam" id="PF14529">
    <property type="entry name" value="Exo_endo_phos_2"/>
    <property type="match status" value="1"/>
</dbReference>
<gene>
    <name evidence="2" type="ORF">CEUTPL_LOCUS3209</name>
</gene>